<comment type="caution">
    <text evidence="2">The sequence shown here is derived from an EMBL/GenBank/DDBJ whole genome shotgun (WGS) entry which is preliminary data.</text>
</comment>
<keyword evidence="3" id="KW-1185">Reference proteome</keyword>
<name>A0A6A1VUP4_9ROSI</name>
<evidence type="ECO:0000256" key="1">
    <source>
        <dbReference type="SAM" id="MobiDB-lite"/>
    </source>
</evidence>
<evidence type="ECO:0000313" key="3">
    <source>
        <dbReference type="Proteomes" id="UP000516437"/>
    </source>
</evidence>
<dbReference type="PANTHER" id="PTHR33499:SF43">
    <property type="entry name" value="TRANSPOSASE, PTTA_EN_SPM, PLANT"/>
    <property type="match status" value="1"/>
</dbReference>
<feature type="region of interest" description="Disordered" evidence="1">
    <location>
        <begin position="157"/>
        <end position="180"/>
    </location>
</feature>
<evidence type="ECO:0000313" key="2">
    <source>
        <dbReference type="EMBL" id="KAB1216659.1"/>
    </source>
</evidence>
<sequence>MCSSHIGSLVRSHVPFDVVNWSKVSDEVKSYVMNKVLDDFNLDYDWPEDRNTVMSTMNTAYMTHRNRIHQYYALFSTKEEVLEHPVPNMKKKNGLPSVNYLVLNNFRKKMEALQLQHEYGGRLEEAKMEIEEIRARQKKKDKVFVRQAEIERAMREQQQHLMEQKQHLEEQQRKQQAEQEKRLQLLQAQMHEQMIEQ</sequence>
<gene>
    <name evidence="2" type="ORF">CJ030_MR4G008610</name>
</gene>
<dbReference type="PANTHER" id="PTHR33499">
    <property type="entry name" value="OS12G0282400 PROTEIN-RELATED"/>
    <property type="match status" value="1"/>
</dbReference>
<dbReference type="EMBL" id="RXIC02000022">
    <property type="protein sequence ID" value="KAB1216659.1"/>
    <property type="molecule type" value="Genomic_DNA"/>
</dbReference>
<organism evidence="2 3">
    <name type="scientific">Morella rubra</name>
    <name type="common">Chinese bayberry</name>
    <dbReference type="NCBI Taxonomy" id="262757"/>
    <lineage>
        <taxon>Eukaryota</taxon>
        <taxon>Viridiplantae</taxon>
        <taxon>Streptophyta</taxon>
        <taxon>Embryophyta</taxon>
        <taxon>Tracheophyta</taxon>
        <taxon>Spermatophyta</taxon>
        <taxon>Magnoliopsida</taxon>
        <taxon>eudicotyledons</taxon>
        <taxon>Gunneridae</taxon>
        <taxon>Pentapetalae</taxon>
        <taxon>rosids</taxon>
        <taxon>fabids</taxon>
        <taxon>Fagales</taxon>
        <taxon>Myricaceae</taxon>
        <taxon>Morella</taxon>
    </lineage>
</organism>
<accession>A0A6A1VUP4</accession>
<reference evidence="2 3" key="1">
    <citation type="journal article" date="2019" name="Plant Biotechnol. J.">
        <title>The red bayberry genome and genetic basis of sex determination.</title>
        <authorList>
            <person name="Jia H.M."/>
            <person name="Jia H.J."/>
            <person name="Cai Q.L."/>
            <person name="Wang Y."/>
            <person name="Zhao H.B."/>
            <person name="Yang W.F."/>
            <person name="Wang G.Y."/>
            <person name="Li Y.H."/>
            <person name="Zhan D.L."/>
            <person name="Shen Y.T."/>
            <person name="Niu Q.F."/>
            <person name="Chang L."/>
            <person name="Qiu J."/>
            <person name="Zhao L."/>
            <person name="Xie H.B."/>
            <person name="Fu W.Y."/>
            <person name="Jin J."/>
            <person name="Li X.W."/>
            <person name="Jiao Y."/>
            <person name="Zhou C.C."/>
            <person name="Tu T."/>
            <person name="Chai C.Y."/>
            <person name="Gao J.L."/>
            <person name="Fan L.J."/>
            <person name="van de Weg E."/>
            <person name="Wang J.Y."/>
            <person name="Gao Z.S."/>
        </authorList>
    </citation>
    <scope>NUCLEOTIDE SEQUENCE [LARGE SCALE GENOMIC DNA]</scope>
    <source>
        <tissue evidence="2">Leaves</tissue>
    </source>
</reference>
<proteinExistence type="predicted"/>
<protein>
    <submittedName>
        <fullName evidence="2">Uncharacterized protein</fullName>
    </submittedName>
</protein>
<dbReference type="OrthoDB" id="1869436at2759"/>
<dbReference type="Proteomes" id="UP000516437">
    <property type="component" value="Chromosome 4"/>
</dbReference>
<dbReference type="AlphaFoldDB" id="A0A6A1VUP4"/>